<dbReference type="Pfam" id="PF08264">
    <property type="entry name" value="Anticodon_1"/>
    <property type="match status" value="1"/>
</dbReference>
<evidence type="ECO:0000256" key="4">
    <source>
        <dbReference type="ARBA" id="ARBA00022840"/>
    </source>
</evidence>
<dbReference type="Pfam" id="PF10458">
    <property type="entry name" value="Val_tRNA-synt_C"/>
    <property type="match status" value="1"/>
</dbReference>
<dbReference type="InterPro" id="IPR019499">
    <property type="entry name" value="Val-tRNA_synth_tRNA-bd"/>
</dbReference>
<comment type="subunit">
    <text evidence="9">Monomer.</text>
</comment>
<keyword evidence="7 9" id="KW-0030">Aminoacyl-tRNA synthetase</keyword>
<evidence type="ECO:0000259" key="11">
    <source>
        <dbReference type="Pfam" id="PF08264"/>
    </source>
</evidence>
<dbReference type="InterPro" id="IPR002303">
    <property type="entry name" value="Valyl-tRNA_ligase"/>
</dbReference>
<keyword evidence="4 9" id="KW-0067">ATP-binding</keyword>
<dbReference type="HAMAP" id="MF_02004">
    <property type="entry name" value="Val_tRNA_synth_type1"/>
    <property type="match status" value="1"/>
</dbReference>
<dbReference type="Gene3D" id="1.10.287.380">
    <property type="entry name" value="Valyl-tRNA synthetase, C-terminal domain"/>
    <property type="match status" value="1"/>
</dbReference>
<sequence>MKKKLSKKYSFKEVEANKLLFWQENNLFKAQINSTKKPFTIVLPPPNVTGHLHIGHAYDFTLSDILMRYKKLKGYDSFIIPGTDHAGIATQTKFEKNLKVNAQTNRFNLGRELFLEKLKIWKDEQINYIHKQWNALGLGLDYSNYLFTLDPIVVQTVREVFVKMFNEHIIYRDKKLVNWDIQLKTAISNIEVIHKEVEQKLYYIKYLSQDQKDFVVVATSRPETMFGDKYLVINPKDKRYFHLHNKIFINPINNIEMTVILDDYIDIEFGTGVMKCTPAHDFNDYELAKKHNLEIINIMNADGTLNEKCGEFKGLDRLEARSLIIDKLQKNNHLLKVESYRTSVGFSERTNEIVEPYLSHQWFIKMDSLIKDTIKMQDDCNNKVDFYPNRFNKTLLTWLKNTEDWCISRQLWWGHQIPVWYHKKTNQIYCDTIPPKDLENWIQDEDVLDTWFSSGMWPLLTTKWNYNSHFFDRYFPTSLIVTGMDILFFWVSRMMNFSQYLVEKKPFKDVLIHGLIRDSQGRKMSKSLGNGIDPFDIIDKYGLDAMRLFFASCTTIGEDLNFSTERLGANWNYLNKIWNIAKYIENLDEINDNLNFEDVDKFCDVNKWILTELSKLTLEINKNMDKYNLVVATKYLYDFIWNTFASYYLEYTKVLLQDLTLKNETIKTIRYVFNKILIMLQPFAPNISEEIWLCLNQTNNSILLQEYPIINFEFETIIIDKIAKIILEIRKLRLEENINNRINLCFELISPNDAFYKSKIKLVNLLLILVNAEINEIKKTSSNNYTYELVIDDFILKTSYEKPIDYVFQMKKASEQLNYLENEIQRATNLLNNSGFINKAPAQLIIKEKNKLINLKKEHANLLKTLTDLKQKVK</sequence>
<evidence type="ECO:0000313" key="14">
    <source>
        <dbReference type="Proteomes" id="UP000002162"/>
    </source>
</evidence>
<dbReference type="EMBL" id="CP000942">
    <property type="protein sequence ID" value="ACA32984.1"/>
    <property type="molecule type" value="Genomic_DNA"/>
</dbReference>
<dbReference type="SUPFAM" id="SSF50677">
    <property type="entry name" value="ValRS/IleRS/LeuRS editing domain"/>
    <property type="match status" value="1"/>
</dbReference>
<dbReference type="PANTHER" id="PTHR11946">
    <property type="entry name" value="VALYL-TRNA SYNTHETASES"/>
    <property type="match status" value="1"/>
</dbReference>
<name>A0A2C9DYI9_UREP2</name>
<comment type="catalytic activity">
    <reaction evidence="8 9">
        <text>tRNA(Val) + L-valine + ATP = L-valyl-tRNA(Val) + AMP + diphosphate</text>
        <dbReference type="Rhea" id="RHEA:10704"/>
        <dbReference type="Rhea" id="RHEA-COMP:9672"/>
        <dbReference type="Rhea" id="RHEA-COMP:9708"/>
        <dbReference type="ChEBI" id="CHEBI:30616"/>
        <dbReference type="ChEBI" id="CHEBI:33019"/>
        <dbReference type="ChEBI" id="CHEBI:57762"/>
        <dbReference type="ChEBI" id="CHEBI:78442"/>
        <dbReference type="ChEBI" id="CHEBI:78537"/>
        <dbReference type="ChEBI" id="CHEBI:456215"/>
        <dbReference type="EC" id="6.1.1.9"/>
    </reaction>
</comment>
<feature type="short sequence motif" description="'HIGH' region" evidence="9">
    <location>
        <begin position="46"/>
        <end position="56"/>
    </location>
</feature>
<feature type="domain" description="Aminoacyl-tRNA synthetase class Ia" evidence="10">
    <location>
        <begin position="439"/>
        <end position="563"/>
    </location>
</feature>
<dbReference type="Proteomes" id="UP000002162">
    <property type="component" value="Chromosome"/>
</dbReference>
<dbReference type="InterPro" id="IPR002300">
    <property type="entry name" value="aa-tRNA-synth_Ia"/>
</dbReference>
<feature type="coiled-coil region" evidence="9">
    <location>
        <begin position="810"/>
        <end position="872"/>
    </location>
</feature>
<evidence type="ECO:0000259" key="10">
    <source>
        <dbReference type="Pfam" id="PF00133"/>
    </source>
</evidence>
<dbReference type="GeneID" id="29672606"/>
<comment type="similarity">
    <text evidence="9">Belongs to the class-I aminoacyl-tRNA synthetase family. ValS type 1 subfamily.</text>
</comment>
<keyword evidence="6 9" id="KW-0175">Coiled coil</keyword>
<dbReference type="CDD" id="cd07962">
    <property type="entry name" value="Anticodon_Ia_Val"/>
    <property type="match status" value="1"/>
</dbReference>
<dbReference type="InterPro" id="IPR001412">
    <property type="entry name" value="aa-tRNA-synth_I_CS"/>
</dbReference>
<dbReference type="GO" id="GO:0002161">
    <property type="term" value="F:aminoacyl-tRNA deacylase activity"/>
    <property type="evidence" value="ECO:0007669"/>
    <property type="project" value="InterPro"/>
</dbReference>
<dbReference type="InterPro" id="IPR014729">
    <property type="entry name" value="Rossmann-like_a/b/a_fold"/>
</dbReference>
<dbReference type="SMR" id="A0A2C9DYI9"/>
<protein>
    <recommendedName>
        <fullName evidence="9">Valine--tRNA ligase</fullName>
        <ecNumber evidence="9">6.1.1.9</ecNumber>
    </recommendedName>
    <alternativeName>
        <fullName evidence="9">Valyl-tRNA synthetase</fullName>
        <shortName evidence="9">ValRS</shortName>
    </alternativeName>
</protein>
<evidence type="ECO:0000313" key="13">
    <source>
        <dbReference type="EMBL" id="ACA32984.1"/>
    </source>
</evidence>
<feature type="short sequence motif" description="'KMSKS' region" evidence="9">
    <location>
        <begin position="523"/>
        <end position="527"/>
    </location>
</feature>
<dbReference type="NCBIfam" id="NF004349">
    <property type="entry name" value="PRK05729.1"/>
    <property type="match status" value="1"/>
</dbReference>
<evidence type="ECO:0000256" key="2">
    <source>
        <dbReference type="ARBA" id="ARBA00022598"/>
    </source>
</evidence>
<dbReference type="Gene3D" id="3.40.50.620">
    <property type="entry name" value="HUPs"/>
    <property type="match status" value="2"/>
</dbReference>
<dbReference type="InterPro" id="IPR033705">
    <property type="entry name" value="Anticodon_Ia_Val"/>
</dbReference>
<organism evidence="13 14">
    <name type="scientific">Ureaplasma parvum serovar 3 (strain ATCC 27815 / 27 / NCTC 11736)</name>
    <dbReference type="NCBI Taxonomy" id="505682"/>
    <lineage>
        <taxon>Bacteria</taxon>
        <taxon>Bacillati</taxon>
        <taxon>Mycoplasmatota</taxon>
        <taxon>Mycoplasmoidales</taxon>
        <taxon>Mycoplasmoidaceae</taxon>
        <taxon>Ureaplasma</taxon>
    </lineage>
</organism>
<evidence type="ECO:0000256" key="7">
    <source>
        <dbReference type="ARBA" id="ARBA00023146"/>
    </source>
</evidence>
<dbReference type="SUPFAM" id="SSF46589">
    <property type="entry name" value="tRNA-binding arm"/>
    <property type="match status" value="1"/>
</dbReference>
<dbReference type="GO" id="GO:0006438">
    <property type="term" value="P:valyl-tRNA aminoacylation"/>
    <property type="evidence" value="ECO:0007669"/>
    <property type="project" value="UniProtKB-UniRule"/>
</dbReference>
<dbReference type="InterPro" id="IPR010978">
    <property type="entry name" value="tRNA-bd_arm"/>
</dbReference>
<accession>A0A2C9DYI9</accession>
<comment type="subcellular location">
    <subcellularLocation>
        <location evidence="9">Cytoplasm</location>
    </subcellularLocation>
</comment>
<dbReference type="KEGG" id="upa:UPA3_0275"/>
<dbReference type="PRINTS" id="PR00986">
    <property type="entry name" value="TRNASYNTHVAL"/>
</dbReference>
<dbReference type="EC" id="6.1.1.9" evidence="9"/>
<evidence type="ECO:0000259" key="12">
    <source>
        <dbReference type="Pfam" id="PF10458"/>
    </source>
</evidence>
<evidence type="ECO:0000256" key="3">
    <source>
        <dbReference type="ARBA" id="ARBA00022741"/>
    </source>
</evidence>
<dbReference type="GO" id="GO:0004832">
    <property type="term" value="F:valine-tRNA ligase activity"/>
    <property type="evidence" value="ECO:0007669"/>
    <property type="project" value="UniProtKB-UniRule"/>
</dbReference>
<dbReference type="Pfam" id="PF00133">
    <property type="entry name" value="tRNA-synt_1"/>
    <property type="match status" value="2"/>
</dbReference>
<feature type="domain" description="Aminoacyl-tRNA synthetase class Ia" evidence="10">
    <location>
        <begin position="20"/>
        <end position="431"/>
    </location>
</feature>
<comment type="function">
    <text evidence="9">Catalyzes the attachment of valine to tRNA(Val). As ValRS can inadvertently accommodate and process structurally similar amino acids such as threonine, to avoid such errors, it has a 'posttransfer' editing activity that hydrolyzes mischarged Thr-tRNA(Val) in a tRNA-dependent manner.</text>
</comment>
<dbReference type="Gene3D" id="1.10.730.10">
    <property type="entry name" value="Isoleucyl-tRNA Synthetase, Domain 1"/>
    <property type="match status" value="1"/>
</dbReference>
<dbReference type="SUPFAM" id="SSF52374">
    <property type="entry name" value="Nucleotidylyl transferase"/>
    <property type="match status" value="1"/>
</dbReference>
<dbReference type="AlphaFoldDB" id="A0A2C9DYI9"/>
<dbReference type="InterPro" id="IPR013155">
    <property type="entry name" value="M/V/L/I-tRNA-synth_anticd-bd"/>
</dbReference>
<evidence type="ECO:0000256" key="5">
    <source>
        <dbReference type="ARBA" id="ARBA00022917"/>
    </source>
</evidence>
<evidence type="ECO:0000256" key="8">
    <source>
        <dbReference type="ARBA" id="ARBA00047552"/>
    </source>
</evidence>
<feature type="domain" description="Valyl-tRNA synthetase tRNA-binding arm" evidence="12">
    <location>
        <begin position="814"/>
        <end position="870"/>
    </location>
</feature>
<gene>
    <name evidence="9 13" type="primary">valS</name>
    <name evidence="13" type="ordered locus">UPA3_0275</name>
</gene>
<keyword evidence="5 9" id="KW-0648">Protein biosynthesis</keyword>
<evidence type="ECO:0000256" key="6">
    <source>
        <dbReference type="ARBA" id="ARBA00023054"/>
    </source>
</evidence>
<dbReference type="PROSITE" id="PS00178">
    <property type="entry name" value="AA_TRNA_LIGASE_I"/>
    <property type="match status" value="1"/>
</dbReference>
<keyword evidence="2 9" id="KW-0436">Ligase</keyword>
<proteinExistence type="inferred from homology"/>
<dbReference type="GO" id="GO:0005524">
    <property type="term" value="F:ATP binding"/>
    <property type="evidence" value="ECO:0007669"/>
    <property type="project" value="UniProtKB-UniRule"/>
</dbReference>
<dbReference type="InterPro" id="IPR037118">
    <property type="entry name" value="Val-tRNA_synth_C_sf"/>
</dbReference>
<dbReference type="SUPFAM" id="SSF47323">
    <property type="entry name" value="Anticodon-binding domain of a subclass of class I aminoacyl-tRNA synthetases"/>
    <property type="match status" value="1"/>
</dbReference>
<dbReference type="PANTHER" id="PTHR11946:SF93">
    <property type="entry name" value="VALINE--TRNA LIGASE, CHLOROPLASTIC_MITOCHONDRIAL 2"/>
    <property type="match status" value="1"/>
</dbReference>
<dbReference type="CDD" id="cd00817">
    <property type="entry name" value="ValRS_core"/>
    <property type="match status" value="1"/>
</dbReference>
<evidence type="ECO:0000256" key="1">
    <source>
        <dbReference type="ARBA" id="ARBA00022490"/>
    </source>
</evidence>
<dbReference type="GO" id="GO:0005829">
    <property type="term" value="C:cytosol"/>
    <property type="evidence" value="ECO:0007669"/>
    <property type="project" value="TreeGrafter"/>
</dbReference>
<reference evidence="13 14" key="1">
    <citation type="submission" date="2008-02" db="EMBL/GenBank/DDBJ databases">
        <title>Genome sequence of Ureaplasma parvum serovar 3.</title>
        <authorList>
            <person name="Methe B.A."/>
            <person name="Glass J."/>
            <person name="Waites K."/>
            <person name="Shrivastava S."/>
        </authorList>
    </citation>
    <scope>NUCLEOTIDE SEQUENCE [LARGE SCALE GENOMIC DNA]</scope>
    <source>
        <strain evidence="14">ATCC 27815 / 27 / NCTC 11736</strain>
    </source>
</reference>
<dbReference type="InterPro" id="IPR009008">
    <property type="entry name" value="Val/Leu/Ile-tRNA-synth_edit"/>
</dbReference>
<feature type="binding site" evidence="9">
    <location>
        <position position="526"/>
    </location>
    <ligand>
        <name>ATP</name>
        <dbReference type="ChEBI" id="CHEBI:30616"/>
    </ligand>
</feature>
<dbReference type="FunFam" id="3.40.50.620:FF:000098">
    <property type="entry name" value="Valine--tRNA ligase"/>
    <property type="match status" value="1"/>
</dbReference>
<dbReference type="HOGENOM" id="CLU_001493_0_2_14"/>
<keyword evidence="1 9" id="KW-0963">Cytoplasm</keyword>
<evidence type="ECO:0000256" key="9">
    <source>
        <dbReference type="HAMAP-Rule" id="MF_02004"/>
    </source>
</evidence>
<feature type="domain" description="Methionyl/Valyl/Leucyl/Isoleucyl-tRNA synthetase anticodon-binding" evidence="11">
    <location>
        <begin position="606"/>
        <end position="743"/>
    </location>
</feature>
<keyword evidence="3 9" id="KW-0547">Nucleotide-binding</keyword>
<comment type="domain">
    <text evidence="9">ValRS has two distinct active sites: one for aminoacylation and one for editing. The misactivated threonine is translocated from the active site to the editing site.</text>
</comment>
<dbReference type="RefSeq" id="WP_006688900.1">
    <property type="nucleotide sequence ID" value="NC_010503.1"/>
</dbReference>
<dbReference type="NCBIfam" id="TIGR00422">
    <property type="entry name" value="valS"/>
    <property type="match status" value="1"/>
</dbReference>
<dbReference type="InterPro" id="IPR009080">
    <property type="entry name" value="tRNAsynth_Ia_anticodon-bd"/>
</dbReference>
<comment type="domain">
    <text evidence="9">The C-terminal coiled-coil domain is crucial for aminoacylation activity.</text>
</comment>